<name>A0A843WJ81_COLES</name>
<gene>
    <name evidence="2" type="ORF">Taro_037419</name>
</gene>
<evidence type="ECO:0000313" key="3">
    <source>
        <dbReference type="Proteomes" id="UP000652761"/>
    </source>
</evidence>
<comment type="caution">
    <text evidence="2">The sequence shown here is derived from an EMBL/GenBank/DDBJ whole genome shotgun (WGS) entry which is preliminary data.</text>
</comment>
<sequence length="254" mass="28226">MQVFRMGAKAARRWRRLGKEAGLPKTVGMGAWGESRRASSIRVEKDMIFPDASHSHGCWMSLLPTEAPDGSETALHLHFLLLVFLWIVPFFPLRLVGERRIDAPEAFDAPSALAFPIPDLNGITRWLPRAEGCRDLRWKFPIFVLSAVALTRGRLDPLVHVIPFFGNRRPLSISSFPPFPPLSFSPKLDTTRKNRSSISRRSLPPLPASPPSSLFLLLPPSHPLPAIALPEEPPAAIASFLPPLPRPLPFLILP</sequence>
<keyword evidence="3" id="KW-1185">Reference proteome</keyword>
<dbReference type="EMBL" id="NMUH01003253">
    <property type="protein sequence ID" value="MQM04615.1"/>
    <property type="molecule type" value="Genomic_DNA"/>
</dbReference>
<dbReference type="AlphaFoldDB" id="A0A843WJ81"/>
<organism evidence="2 3">
    <name type="scientific">Colocasia esculenta</name>
    <name type="common">Wild taro</name>
    <name type="synonym">Arum esculentum</name>
    <dbReference type="NCBI Taxonomy" id="4460"/>
    <lineage>
        <taxon>Eukaryota</taxon>
        <taxon>Viridiplantae</taxon>
        <taxon>Streptophyta</taxon>
        <taxon>Embryophyta</taxon>
        <taxon>Tracheophyta</taxon>
        <taxon>Spermatophyta</taxon>
        <taxon>Magnoliopsida</taxon>
        <taxon>Liliopsida</taxon>
        <taxon>Araceae</taxon>
        <taxon>Aroideae</taxon>
        <taxon>Colocasieae</taxon>
        <taxon>Colocasia</taxon>
    </lineage>
</organism>
<reference evidence="2" key="1">
    <citation type="submission" date="2017-07" db="EMBL/GenBank/DDBJ databases">
        <title>Taro Niue Genome Assembly and Annotation.</title>
        <authorList>
            <person name="Atibalentja N."/>
            <person name="Keating K."/>
            <person name="Fields C.J."/>
        </authorList>
    </citation>
    <scope>NUCLEOTIDE SEQUENCE</scope>
    <source>
        <strain evidence="2">Niue_2</strain>
        <tissue evidence="2">Leaf</tissue>
    </source>
</reference>
<evidence type="ECO:0000313" key="2">
    <source>
        <dbReference type="EMBL" id="MQM04615.1"/>
    </source>
</evidence>
<accession>A0A843WJ81</accession>
<evidence type="ECO:0000256" key="1">
    <source>
        <dbReference type="SAM" id="MobiDB-lite"/>
    </source>
</evidence>
<dbReference type="Proteomes" id="UP000652761">
    <property type="component" value="Unassembled WGS sequence"/>
</dbReference>
<proteinExistence type="predicted"/>
<feature type="region of interest" description="Disordered" evidence="1">
    <location>
        <begin position="186"/>
        <end position="205"/>
    </location>
</feature>
<protein>
    <submittedName>
        <fullName evidence="2">Uncharacterized protein</fullName>
    </submittedName>
</protein>